<dbReference type="InterPro" id="IPR003137">
    <property type="entry name" value="PA_domain"/>
</dbReference>
<dbReference type="GO" id="GO:0016020">
    <property type="term" value="C:membrane"/>
    <property type="evidence" value="ECO:0007669"/>
    <property type="project" value="InterPro"/>
</dbReference>
<keyword evidence="6 8" id="KW-0720">Serine protease</keyword>
<evidence type="ECO:0000256" key="2">
    <source>
        <dbReference type="ARBA" id="ARBA00022512"/>
    </source>
</evidence>
<dbReference type="PANTHER" id="PTHR43806:SF11">
    <property type="entry name" value="CEREVISIN-RELATED"/>
    <property type="match status" value="1"/>
</dbReference>
<dbReference type="InterPro" id="IPR000209">
    <property type="entry name" value="Peptidase_S8/S53_dom"/>
</dbReference>
<dbReference type="RefSeq" id="WP_366180748.1">
    <property type="nucleotide sequence ID" value="NZ_CP159989.1"/>
</dbReference>
<dbReference type="EMBL" id="CP159989">
    <property type="protein sequence ID" value="XCP82508.1"/>
    <property type="molecule type" value="Genomic_DNA"/>
</dbReference>
<keyword evidence="2" id="KW-0134">Cell wall</keyword>
<sequence>MRVPPSARLRTAMGAAALSLLLVIPQALLGRAAAAPAEPPILQRAVNEAVGQAQAGTAERVRVVVMLKDQPSSPSSAAESANLAAQDPLIAAWSGAYGLSVDDRFGYLVNGMTATMPADKIAALALDPAVASVRKERVYYPSEYSARDEEGVPAALAGYGADGAGTVISIIDYGIDPSHPDLRLDDCGAAKIKEVNPSGGRFTCKVPNGYNYADESFEIRDLTGSQHGQHVAGIAAANGSQGSEPDFADSGRIDGVAPNAQLLAMKVFSNDPAKSGQARDGDIIAAIEDSVKMGADVINLSLGGANGVPDSSDGARAAIEQARQAGVLTVAAAGNDGLNFSVGQGPDDALGRFDDGTAASPGVQGSALTVASLNNSRFTIPSGSFGEGDSAITFAYARLGGAAPRTASRVVDAGLGRAQDYAAGADLSGAIALVEHGENPFADKLANARAHGAAGVLLFNPQAGQGRPINPAGAEAHPLFSAIIPPDRAQAIRRALAEDPGRRIRFDGPPTSAPYPGGTAPSPFSSWGATQNLDFEPEIAGIGGGVYSTVGSAGYATMEGTSMAAPNVSAMGALLLHDLAARYPQTQGAERIDLARTLLMNTAWVPSAADGSPAAPRQVGAGLARIDKALASPVSATVDGAPSVALREVNAPRAFTVTLTNHSGADASYALPAQEVLTESNAAGAPTTVSVSATESLTPSSAEVTVPAGGTATVGLTLAPDTASPHFIEGWVRLASTTGAPDLVVPYMGFVGDWNAESIIQPEGQAWGIAGGATDTTGLIGRVDAYTVPVAGADGQRLALSPNGDGKMDAAVPSLVMMRNARDIRYEVLDTAGNRVVDLGDEQNVQRLTGRYFADPAYSGGLGHAGAAFDGTAWNAQAGAFQALPDGQYAYRVSARLSEDYAWQTVDLPLTIDTAAPTVTILGKSESSVRFTVEDSGSGIMGEPMVVLADGTTAPVAKRADGSWTATLAGTTPYATISAIDAGFNVTEKHAIYASSGMFVAVDGHLGAASVILGADETRDIPITGFVTPDITRVTVNGADAPLTGGEFAATLAGEHPAGMVMVRGYGADGALIDEFAVVVIRDTVPPTVTLTGGVDQAGQVIADADGAISLTGAVSDDRAEPADMTLTINGQGVTIKEDGTFSLATTLDASTTSLGIALNDGANTSALTVPVAGRAQAPEAAAISLTNGECYRSMICEVSSSSPDRGADGAFTLRGTTSGGVAGLELTPGSRARDDGAIDENSPIAATVAADGSFTAPVPAPSGLTQYRVVARDAAGAILAEGVVSLYVDVTPPSADFTEPPLHGGELYTNQDSVAFTGTVSDDQWGYSLRLNNEVAADFFRVDNPGANVNKQGFSESLAVKDGDTLYVGAADRLGNSLEARIPVHVDKEAPGAALDAKEGEVIRDKRELTATATDPHMAGLSVSVDGKAVDSLSTSRAKRRADVEDVLAPVGRAAGGDGAVTGAGPDGAGPGAVGDPGAAESGGGGAAPGGPGGLLAEQTGSVAAGALNIAVPTAGMAAGTHVITMTATDLAGNTTTLSRAVVVDADAVINGPDSATVTVEPGGLTDQSAVAAKVLALYSVTDDGSATAAGGTALSLAPSTVLVPGGNAVTLVATDAAGRIVTRQVAITISSPEQPPPGGDGGGGGSAGTGGPADGAGSTGAQGAAGAPPARPSQPGELPAVPPRPGQEVDGGGPPSGRPPMNAGAVASTGANAMAALGMAAVALLVGGAAMWRRRWSVGLSSAAAE</sequence>
<dbReference type="GO" id="GO:0004252">
    <property type="term" value="F:serine-type endopeptidase activity"/>
    <property type="evidence" value="ECO:0007669"/>
    <property type="project" value="UniProtKB-UniRule"/>
</dbReference>
<evidence type="ECO:0000256" key="4">
    <source>
        <dbReference type="ARBA" id="ARBA00022729"/>
    </source>
</evidence>
<feature type="transmembrane region" description="Helical" evidence="10">
    <location>
        <begin position="1715"/>
        <end position="1734"/>
    </location>
</feature>
<evidence type="ECO:0000256" key="7">
    <source>
        <dbReference type="PIRSR" id="PIRSR615500-1"/>
    </source>
</evidence>
<gene>
    <name evidence="15" type="ORF">ABXS69_00875</name>
</gene>
<dbReference type="InterPro" id="IPR046450">
    <property type="entry name" value="PA_dom_sf"/>
</dbReference>
<evidence type="ECO:0000256" key="6">
    <source>
        <dbReference type="ARBA" id="ARBA00022825"/>
    </source>
</evidence>
<feature type="region of interest" description="Disordered" evidence="9">
    <location>
        <begin position="1450"/>
        <end position="1495"/>
    </location>
</feature>
<dbReference type="Pfam" id="PF02225">
    <property type="entry name" value="PA"/>
    <property type="match status" value="1"/>
</dbReference>
<dbReference type="PANTHER" id="PTHR43806">
    <property type="entry name" value="PEPTIDASE S8"/>
    <property type="match status" value="1"/>
</dbReference>
<feature type="compositionally biased region" description="Low complexity" evidence="9">
    <location>
        <begin position="1663"/>
        <end position="1678"/>
    </location>
</feature>
<keyword evidence="10" id="KW-0812">Transmembrane</keyword>
<evidence type="ECO:0000259" key="12">
    <source>
        <dbReference type="Pfam" id="PF00082"/>
    </source>
</evidence>
<feature type="compositionally biased region" description="Gly residues" evidence="9">
    <location>
        <begin position="1455"/>
        <end position="1495"/>
    </location>
</feature>
<feature type="chain" id="PRO_5043347332" evidence="11">
    <location>
        <begin position="30"/>
        <end position="1748"/>
    </location>
</feature>
<dbReference type="SUPFAM" id="SSF52743">
    <property type="entry name" value="Subtilisin-like"/>
    <property type="match status" value="1"/>
</dbReference>
<keyword evidence="10" id="KW-0472">Membrane</keyword>
<feature type="active site" description="Charge relay system" evidence="7 8">
    <location>
        <position position="227"/>
    </location>
</feature>
<keyword evidence="3 8" id="KW-0645">Protease</keyword>
<proteinExistence type="inferred from homology"/>
<dbReference type="InterPro" id="IPR010435">
    <property type="entry name" value="C5a/SBT2-like_Fn3"/>
</dbReference>
<dbReference type="SUPFAM" id="SSF52025">
    <property type="entry name" value="PA domain"/>
    <property type="match status" value="1"/>
</dbReference>
<dbReference type="Pfam" id="PF00082">
    <property type="entry name" value="Peptidase_S8"/>
    <property type="match status" value="1"/>
</dbReference>
<reference evidence="15" key="1">
    <citation type="submission" date="2024-05" db="EMBL/GenBank/DDBJ databases">
        <title>Draft genome assemblies of 36 bacteria isolated from hibernating arctic ground squirrels.</title>
        <authorList>
            <person name="McKee H."/>
            <person name="Mullen L."/>
            <person name="Drown D.M."/>
            <person name="Duddleston K.N."/>
        </authorList>
    </citation>
    <scope>NUCLEOTIDE SEQUENCE</scope>
    <source>
        <strain evidence="15">AR004</strain>
    </source>
</reference>
<dbReference type="GO" id="GO:0006508">
    <property type="term" value="P:proteolysis"/>
    <property type="evidence" value="ECO:0007669"/>
    <property type="project" value="UniProtKB-KW"/>
</dbReference>
<dbReference type="PROSITE" id="PS51892">
    <property type="entry name" value="SUBTILASE"/>
    <property type="match status" value="1"/>
</dbReference>
<keyword evidence="10" id="KW-1133">Transmembrane helix</keyword>
<evidence type="ECO:0000256" key="10">
    <source>
        <dbReference type="SAM" id="Phobius"/>
    </source>
</evidence>
<dbReference type="PRINTS" id="PR00723">
    <property type="entry name" value="SUBTILISIN"/>
</dbReference>
<protein>
    <submittedName>
        <fullName evidence="15">S8 family serine peptidase</fullName>
    </submittedName>
</protein>
<evidence type="ECO:0000256" key="5">
    <source>
        <dbReference type="ARBA" id="ARBA00022801"/>
    </source>
</evidence>
<accession>A0AAU8N6A1</accession>
<feature type="signal peptide" evidence="11">
    <location>
        <begin position="1"/>
        <end position="29"/>
    </location>
</feature>
<dbReference type="Gene3D" id="3.50.30.30">
    <property type="match status" value="1"/>
</dbReference>
<keyword evidence="4 11" id="KW-0732">Signal</keyword>
<evidence type="ECO:0000256" key="11">
    <source>
        <dbReference type="SAM" id="SignalP"/>
    </source>
</evidence>
<dbReference type="Gene3D" id="2.60.40.1710">
    <property type="entry name" value="Subtilisin-like superfamily"/>
    <property type="match status" value="1"/>
</dbReference>
<feature type="region of interest" description="Disordered" evidence="9">
    <location>
        <begin position="1630"/>
        <end position="1706"/>
    </location>
</feature>
<keyword evidence="2" id="KW-0964">Secreted</keyword>
<name>A0AAU8N6A1_9ACTO</name>
<feature type="domain" description="C5a peptidase/Subtilisin-like protease SBT2-like Fn3-like" evidence="14">
    <location>
        <begin position="644"/>
        <end position="748"/>
    </location>
</feature>
<evidence type="ECO:0000259" key="13">
    <source>
        <dbReference type="Pfam" id="PF02225"/>
    </source>
</evidence>
<feature type="active site" description="Charge relay system" evidence="7 8">
    <location>
        <position position="562"/>
    </location>
</feature>
<evidence type="ECO:0000256" key="8">
    <source>
        <dbReference type="PROSITE-ProRule" id="PRU01240"/>
    </source>
</evidence>
<organism evidence="15">
    <name type="scientific">Actinomyces timonensis</name>
    <dbReference type="NCBI Taxonomy" id="1288391"/>
    <lineage>
        <taxon>Bacteria</taxon>
        <taxon>Bacillati</taxon>
        <taxon>Actinomycetota</taxon>
        <taxon>Actinomycetes</taxon>
        <taxon>Actinomycetales</taxon>
        <taxon>Actinomycetaceae</taxon>
        <taxon>Actinomyces</taxon>
    </lineage>
</organism>
<feature type="active site" description="Charge relay system" evidence="7 8">
    <location>
        <position position="172"/>
    </location>
</feature>
<evidence type="ECO:0000259" key="14">
    <source>
        <dbReference type="Pfam" id="PF06280"/>
    </source>
</evidence>
<dbReference type="InterPro" id="IPR050131">
    <property type="entry name" value="Peptidase_S8_subtilisin-like"/>
</dbReference>
<evidence type="ECO:0000256" key="9">
    <source>
        <dbReference type="SAM" id="MobiDB-lite"/>
    </source>
</evidence>
<feature type="domain" description="Peptidase S8/S53" evidence="12">
    <location>
        <begin position="163"/>
        <end position="622"/>
    </location>
</feature>
<dbReference type="Gene3D" id="3.40.50.200">
    <property type="entry name" value="Peptidase S8/S53 domain"/>
    <property type="match status" value="1"/>
</dbReference>
<dbReference type="InterPro" id="IPR015500">
    <property type="entry name" value="Peptidase_S8_subtilisin-rel"/>
</dbReference>
<dbReference type="PROSITE" id="PS00138">
    <property type="entry name" value="SUBTILASE_SER"/>
    <property type="match status" value="1"/>
</dbReference>
<evidence type="ECO:0000256" key="3">
    <source>
        <dbReference type="ARBA" id="ARBA00022670"/>
    </source>
</evidence>
<dbReference type="Pfam" id="PF06280">
    <property type="entry name" value="fn3_5"/>
    <property type="match status" value="1"/>
</dbReference>
<dbReference type="InterPro" id="IPR036852">
    <property type="entry name" value="Peptidase_S8/S53_dom_sf"/>
</dbReference>
<evidence type="ECO:0000256" key="1">
    <source>
        <dbReference type="ARBA" id="ARBA00011073"/>
    </source>
</evidence>
<feature type="compositionally biased region" description="Gly residues" evidence="9">
    <location>
        <begin position="1641"/>
        <end position="1662"/>
    </location>
</feature>
<feature type="domain" description="PA" evidence="13">
    <location>
        <begin position="415"/>
        <end position="470"/>
    </location>
</feature>
<keyword evidence="5 8" id="KW-0378">Hydrolase</keyword>
<comment type="similarity">
    <text evidence="1 8">Belongs to the peptidase S8 family.</text>
</comment>
<dbReference type="InterPro" id="IPR023828">
    <property type="entry name" value="Peptidase_S8_Ser-AS"/>
</dbReference>
<evidence type="ECO:0000313" key="15">
    <source>
        <dbReference type="EMBL" id="XCP82508.1"/>
    </source>
</evidence>